<evidence type="ECO:0000313" key="4">
    <source>
        <dbReference type="EMBL" id="QBQ99317.1"/>
    </source>
</evidence>
<keyword evidence="2" id="KW-0732">Signal</keyword>
<dbReference type="PANTHER" id="PTHR37423">
    <property type="entry name" value="SOLUBLE LYTIC MUREIN TRANSGLYCOSYLASE-RELATED"/>
    <property type="match status" value="1"/>
</dbReference>
<sequence length="256" mass="26662">MRRLLCLLVMLPGLVQYAAAQQPPDDDKKLPTYLSQKFGLARDKAAQISQAVTTAAEKYSLPPAVLLAIISIESRFREKARGANHATGLMQVVPSAHRNLLRDGKDLTDPEVNIDVGSSILYGYKRAAGGDLDAAMKNYGGSKAYAEKIRSRAAEFSRVLDTASAPQAGAAAADAPATYSGAFSADMAGNIAASDLSAAPATAWPASAALATQASAQSLRPASALPLASTSAAPVTEASAMRGMLETRGNARSRER</sequence>
<feature type="signal peptide" evidence="2">
    <location>
        <begin position="1"/>
        <end position="20"/>
    </location>
</feature>
<dbReference type="SUPFAM" id="SSF53955">
    <property type="entry name" value="Lysozyme-like"/>
    <property type="match status" value="1"/>
</dbReference>
<keyword evidence="5" id="KW-1185">Reference proteome</keyword>
<dbReference type="InterPro" id="IPR023346">
    <property type="entry name" value="Lysozyme-like_dom_sf"/>
</dbReference>
<comment type="similarity">
    <text evidence="1">Belongs to the transglycosylase Slt family.</text>
</comment>
<dbReference type="RefSeq" id="WP_134751950.1">
    <property type="nucleotide sequence ID" value="NZ_CP038149.1"/>
</dbReference>
<dbReference type="InterPro" id="IPR008258">
    <property type="entry name" value="Transglycosylase_SLT_dom_1"/>
</dbReference>
<dbReference type="Pfam" id="PF01464">
    <property type="entry name" value="SLT"/>
    <property type="match status" value="1"/>
</dbReference>
<protein>
    <submittedName>
        <fullName evidence="4">Lytic transglycosylase domain-containing protein</fullName>
    </submittedName>
</protein>
<name>A0A4P7CVG7_9BURK</name>
<dbReference type="Gene3D" id="1.10.530.10">
    <property type="match status" value="1"/>
</dbReference>
<dbReference type="PANTHER" id="PTHR37423:SF2">
    <property type="entry name" value="MEMBRANE-BOUND LYTIC MUREIN TRANSGLYCOSYLASE C"/>
    <property type="match status" value="1"/>
</dbReference>
<dbReference type="OrthoDB" id="9114995at2"/>
<gene>
    <name evidence="4" type="ORF">E1956_19150</name>
</gene>
<dbReference type="EMBL" id="CP038149">
    <property type="protein sequence ID" value="QBQ99317.1"/>
    <property type="molecule type" value="Genomic_DNA"/>
</dbReference>
<evidence type="ECO:0000256" key="2">
    <source>
        <dbReference type="SAM" id="SignalP"/>
    </source>
</evidence>
<evidence type="ECO:0000259" key="3">
    <source>
        <dbReference type="Pfam" id="PF01464"/>
    </source>
</evidence>
<accession>A0A4P7CVG7</accession>
<reference evidence="4 5" key="1">
    <citation type="submission" date="2019-03" db="EMBL/GenBank/DDBJ databases">
        <title>Paraburkholderia sp. 7MH5, isolated from subtropical forest soil.</title>
        <authorList>
            <person name="Gao Z.-H."/>
            <person name="Qiu L.-H."/>
        </authorList>
    </citation>
    <scope>NUCLEOTIDE SEQUENCE [LARGE SCALE GENOMIC DNA]</scope>
    <source>
        <strain evidence="4 5">7MH5</strain>
    </source>
</reference>
<organism evidence="4 5">
    <name type="scientific">Paraburkholderia pallida</name>
    <dbReference type="NCBI Taxonomy" id="2547399"/>
    <lineage>
        <taxon>Bacteria</taxon>
        <taxon>Pseudomonadati</taxon>
        <taxon>Pseudomonadota</taxon>
        <taxon>Betaproteobacteria</taxon>
        <taxon>Burkholderiales</taxon>
        <taxon>Burkholderiaceae</taxon>
        <taxon>Paraburkholderia</taxon>
    </lineage>
</organism>
<feature type="chain" id="PRO_5020213550" evidence="2">
    <location>
        <begin position="21"/>
        <end position="256"/>
    </location>
</feature>
<dbReference type="Proteomes" id="UP000295727">
    <property type="component" value="Chromosome 2"/>
</dbReference>
<evidence type="ECO:0000256" key="1">
    <source>
        <dbReference type="ARBA" id="ARBA00007734"/>
    </source>
</evidence>
<proteinExistence type="inferred from homology"/>
<dbReference type="KEGG" id="ppai:E1956_19150"/>
<evidence type="ECO:0000313" key="5">
    <source>
        <dbReference type="Proteomes" id="UP000295727"/>
    </source>
</evidence>
<dbReference type="AlphaFoldDB" id="A0A4P7CVG7"/>
<feature type="domain" description="Transglycosylase SLT" evidence="3">
    <location>
        <begin position="52"/>
        <end position="142"/>
    </location>
</feature>